<sequence>MQFLMKQFNEARYARGADAASFEVTENDGTSVHLWMNLDHIRKNVVDFGPHPDLLTAGMFYGRGQTVLKLVEAYRKGGRDSWLKPVEASRCSLGYYTHVDFPGHLTDEQFESWVSLVGLEVAVAWMNSDPNYEELNARYGGGDNDILAWEPEKPEGDGWFIGSIHETDEDCPVCVWLRHKEAQA</sequence>
<protein>
    <submittedName>
        <fullName evidence="1">Uncharacterized protein</fullName>
    </submittedName>
</protein>
<dbReference type="EMBL" id="MH426726">
    <property type="protein sequence ID" value="AXF51467.1"/>
    <property type="molecule type" value="Genomic_DNA"/>
</dbReference>
<reference evidence="2" key="1">
    <citation type="submission" date="2018-06" db="EMBL/GenBank/DDBJ databases">
        <authorList>
            <person name="Sharma R."/>
            <person name="Hughes J."/>
            <person name="Breakwell D.P."/>
            <person name="Hope S."/>
            <person name="Grose J.H."/>
        </authorList>
    </citation>
    <scope>NUCLEOTIDE SEQUENCE [LARGE SCALE GENOMIC DNA]</scope>
</reference>
<accession>A0A345BLZ6</accession>
<organism evidence="1 2">
    <name type="scientific">Erwinia phage Pavtok</name>
    <dbReference type="NCBI Taxonomy" id="2267655"/>
    <lineage>
        <taxon>Viruses</taxon>
        <taxon>Duplodnaviria</taxon>
        <taxon>Heunggongvirae</taxon>
        <taxon>Uroviricota</taxon>
        <taxon>Caudoviricetes</taxon>
        <taxon>Pavtokvirus</taxon>
        <taxon>Pavtokvirus pavtok</taxon>
    </lineage>
</organism>
<name>A0A345BLZ6_9CAUD</name>
<evidence type="ECO:0000313" key="1">
    <source>
        <dbReference type="EMBL" id="AXF51467.1"/>
    </source>
</evidence>
<dbReference type="Proteomes" id="UP000260529">
    <property type="component" value="Segment"/>
</dbReference>
<evidence type="ECO:0000313" key="2">
    <source>
        <dbReference type="Proteomes" id="UP000260529"/>
    </source>
</evidence>
<gene>
    <name evidence="1" type="ORF">PAVTOK_39</name>
</gene>
<keyword evidence="2" id="KW-1185">Reference proteome</keyword>
<proteinExistence type="predicted"/>